<proteinExistence type="predicted"/>
<gene>
    <name evidence="2" type="ORF">SAMN04488121_113111</name>
</gene>
<feature type="domain" description="Phage tail collar" evidence="1">
    <location>
        <begin position="8"/>
        <end position="63"/>
    </location>
</feature>
<dbReference type="AlphaFoldDB" id="A0A1G8D167"/>
<dbReference type="RefSeq" id="WP_089838451.1">
    <property type="nucleotide sequence ID" value="NZ_FNBN01000013.1"/>
</dbReference>
<dbReference type="Proteomes" id="UP000199045">
    <property type="component" value="Unassembled WGS sequence"/>
</dbReference>
<dbReference type="InterPro" id="IPR037053">
    <property type="entry name" value="Phage_tail_collar_dom_sf"/>
</dbReference>
<dbReference type="Gene3D" id="3.90.1340.10">
    <property type="entry name" value="Phage tail collar domain"/>
    <property type="match status" value="1"/>
</dbReference>
<protein>
    <submittedName>
        <fullName evidence="2">Microcystin-dependent protein</fullName>
    </submittedName>
</protein>
<organism evidence="2 3">
    <name type="scientific">Chitinophaga filiformis</name>
    <name type="common">Myxococcus filiformis</name>
    <name type="synonym">Flexibacter filiformis</name>
    <dbReference type="NCBI Taxonomy" id="104663"/>
    <lineage>
        <taxon>Bacteria</taxon>
        <taxon>Pseudomonadati</taxon>
        <taxon>Bacteroidota</taxon>
        <taxon>Chitinophagia</taxon>
        <taxon>Chitinophagales</taxon>
        <taxon>Chitinophagaceae</taxon>
        <taxon>Chitinophaga</taxon>
    </lineage>
</organism>
<dbReference type="Pfam" id="PF07484">
    <property type="entry name" value="Collar"/>
    <property type="match status" value="1"/>
</dbReference>
<dbReference type="OrthoDB" id="9810174at2"/>
<reference evidence="3" key="1">
    <citation type="submission" date="2016-10" db="EMBL/GenBank/DDBJ databases">
        <authorList>
            <person name="Varghese N."/>
            <person name="Submissions S."/>
        </authorList>
    </citation>
    <scope>NUCLEOTIDE SEQUENCE [LARGE SCALE GENOMIC DNA]</scope>
    <source>
        <strain evidence="3">DSM 527</strain>
    </source>
</reference>
<evidence type="ECO:0000313" key="3">
    <source>
        <dbReference type="Proteomes" id="UP000199045"/>
    </source>
</evidence>
<dbReference type="EMBL" id="FNBN01000013">
    <property type="protein sequence ID" value="SDH51496.1"/>
    <property type="molecule type" value="Genomic_DNA"/>
</dbReference>
<evidence type="ECO:0000259" key="1">
    <source>
        <dbReference type="Pfam" id="PF07484"/>
    </source>
</evidence>
<dbReference type="InterPro" id="IPR011083">
    <property type="entry name" value="Phage_tail_collar_dom"/>
</dbReference>
<sequence>MDTPLLAAIILFAGNFAPRSWAFCWGQILSIAQNTALFSLLGTTYGGNGQTTFALPDLRGRFPLGTGQGPGLPNINLGEIAGTPTTTLLITNMPAHNHTGTIASASVAQAATAAAATTNTPSATVVPAVLPTFGAGPTAQQVKGYAVPDNTTFLAPTTNVTGTVNIGIAGGSQPFSIMNPYLGMNYIIGLEGIFPSRN</sequence>
<evidence type="ECO:0000313" key="2">
    <source>
        <dbReference type="EMBL" id="SDH51496.1"/>
    </source>
</evidence>
<accession>A0A1G8D167</accession>
<dbReference type="SUPFAM" id="SSF88874">
    <property type="entry name" value="Receptor-binding domain of short tail fibre protein gp12"/>
    <property type="match status" value="1"/>
</dbReference>
<dbReference type="STRING" id="104663.SAMN04488121_113111"/>
<name>A0A1G8D167_CHIFI</name>